<sequence length="150" mass="16434">MVQRPAAVVAVKAVHTLAWFSIEACVVYVLAAGLAGRTDKRVGVAAAVVAGESLVFAGNGFRCPLTGLAERYGAESGSVTDIYLPRWFAQNLPAIHVPLLVLMAYLHARNLRRRRPIALAGRGRMVLPWNRFRSFCFPAQSFLRSWPTAL</sequence>
<keyword evidence="3" id="KW-1185">Reference proteome</keyword>
<dbReference type="AlphaFoldDB" id="A0A0V8IKX8"/>
<evidence type="ECO:0000256" key="1">
    <source>
        <dbReference type="SAM" id="Phobius"/>
    </source>
</evidence>
<gene>
    <name evidence="2" type="ORF">AS031_12835</name>
</gene>
<dbReference type="EMBL" id="LNQM01000005">
    <property type="protein sequence ID" value="KSU75446.1"/>
    <property type="molecule type" value="Genomic_DNA"/>
</dbReference>
<evidence type="ECO:0000313" key="2">
    <source>
        <dbReference type="EMBL" id="KSU75446.1"/>
    </source>
</evidence>
<keyword evidence="1" id="KW-0472">Membrane</keyword>
<reference evidence="2 3" key="1">
    <citation type="journal article" date="2014" name="Arch. Microbiol.">
        <title>Arthrobacter enclensis sp. nov., isolated from sediment sample.</title>
        <authorList>
            <person name="Dastager S.G."/>
            <person name="Liu Q."/>
            <person name="Tang S.K."/>
            <person name="Krishnamurthi S."/>
            <person name="Lee J.C."/>
            <person name="Li W.J."/>
        </authorList>
    </citation>
    <scope>NUCLEOTIDE SEQUENCE [LARGE SCALE GENOMIC DNA]</scope>
    <source>
        <strain evidence="2 3">NIO-1008</strain>
    </source>
</reference>
<organism evidence="2 3">
    <name type="scientific">Pseudarthrobacter enclensis</name>
    <dbReference type="NCBI Taxonomy" id="993070"/>
    <lineage>
        <taxon>Bacteria</taxon>
        <taxon>Bacillati</taxon>
        <taxon>Actinomycetota</taxon>
        <taxon>Actinomycetes</taxon>
        <taxon>Micrococcales</taxon>
        <taxon>Micrococcaceae</taxon>
        <taxon>Pseudarthrobacter</taxon>
    </lineage>
</organism>
<comment type="caution">
    <text evidence="2">The sequence shown here is derived from an EMBL/GenBank/DDBJ whole genome shotgun (WGS) entry which is preliminary data.</text>
</comment>
<keyword evidence="1" id="KW-0812">Transmembrane</keyword>
<accession>A0A0V8IKX8</accession>
<feature type="transmembrane region" description="Helical" evidence="1">
    <location>
        <begin position="87"/>
        <end position="106"/>
    </location>
</feature>
<proteinExistence type="predicted"/>
<name>A0A0V8IKX8_9MICC</name>
<dbReference type="STRING" id="993070.AS031_12835"/>
<feature type="transmembrane region" description="Helical" evidence="1">
    <location>
        <begin position="17"/>
        <end position="35"/>
    </location>
</feature>
<dbReference type="OrthoDB" id="573857at2"/>
<evidence type="ECO:0000313" key="3">
    <source>
        <dbReference type="Proteomes" id="UP000053199"/>
    </source>
</evidence>
<dbReference type="Proteomes" id="UP000053199">
    <property type="component" value="Unassembled WGS sequence"/>
</dbReference>
<keyword evidence="1" id="KW-1133">Transmembrane helix</keyword>
<dbReference type="RefSeq" id="WP_058268557.1">
    <property type="nucleotide sequence ID" value="NZ_FMAZ01000005.1"/>
</dbReference>
<protein>
    <submittedName>
        <fullName evidence="2">Uncharacterized protein</fullName>
    </submittedName>
</protein>